<dbReference type="GeneID" id="95983485"/>
<evidence type="ECO:0000313" key="3">
    <source>
        <dbReference type="Proteomes" id="UP001565368"/>
    </source>
</evidence>
<organism evidence="2 3">
    <name type="scientific">Vanrija albida</name>
    <dbReference type="NCBI Taxonomy" id="181172"/>
    <lineage>
        <taxon>Eukaryota</taxon>
        <taxon>Fungi</taxon>
        <taxon>Dikarya</taxon>
        <taxon>Basidiomycota</taxon>
        <taxon>Agaricomycotina</taxon>
        <taxon>Tremellomycetes</taxon>
        <taxon>Trichosporonales</taxon>
        <taxon>Trichosporonaceae</taxon>
        <taxon>Vanrija</taxon>
    </lineage>
</organism>
<dbReference type="EMBL" id="JBBXJM010000002">
    <property type="protein sequence ID" value="KAL1411481.1"/>
    <property type="molecule type" value="Genomic_DNA"/>
</dbReference>
<accession>A0ABR3QAN9</accession>
<comment type="caution">
    <text evidence="2">The sequence shown here is derived from an EMBL/GenBank/DDBJ whole genome shotgun (WGS) entry which is preliminary data.</text>
</comment>
<name>A0ABR3QAN9_9TREE</name>
<evidence type="ECO:0000313" key="2">
    <source>
        <dbReference type="EMBL" id="KAL1411481.1"/>
    </source>
</evidence>
<reference evidence="2 3" key="1">
    <citation type="submission" date="2023-08" db="EMBL/GenBank/DDBJ databases">
        <title>Annotated Genome Sequence of Vanrija albida AlHP1.</title>
        <authorList>
            <person name="Herzog R."/>
        </authorList>
    </citation>
    <scope>NUCLEOTIDE SEQUENCE [LARGE SCALE GENOMIC DNA]</scope>
    <source>
        <strain evidence="2 3">AlHP1</strain>
    </source>
</reference>
<dbReference type="Proteomes" id="UP001565368">
    <property type="component" value="Unassembled WGS sequence"/>
</dbReference>
<feature type="compositionally biased region" description="Basic and acidic residues" evidence="1">
    <location>
        <begin position="218"/>
        <end position="233"/>
    </location>
</feature>
<evidence type="ECO:0000256" key="1">
    <source>
        <dbReference type="SAM" id="MobiDB-lite"/>
    </source>
</evidence>
<protein>
    <submittedName>
        <fullName evidence="2">Uncharacterized protein</fullName>
    </submittedName>
</protein>
<proteinExistence type="predicted"/>
<dbReference type="RefSeq" id="XP_069211425.1">
    <property type="nucleotide sequence ID" value="XM_069351039.1"/>
</dbReference>
<feature type="region of interest" description="Disordered" evidence="1">
    <location>
        <begin position="213"/>
        <end position="233"/>
    </location>
</feature>
<sequence length="249" mass="27338">MHPTALAHGLRNGPVAVPTAAAFALVRDLLAERPRHFRELLLAGVGLEPTPATVNPASARMKGKGKAVLEDTVVPVPEEHPFRSASYLKKHILPVLASQGLVAKDWRVAAPGSALERVSHPHTDRIHAMWVLQTEGDAQRRWDALTSGTVTRRLLSEAGLEVALEAKAAKKAAREAAFARGEAERTDKEVMAWEGRPKGFTVRAERLHLNRRRQRRRDFKEEHAASRAAERDAAANMAKELLAELRGPA</sequence>
<gene>
    <name evidence="2" type="ORF">Q8F55_002442</name>
</gene>
<keyword evidence="3" id="KW-1185">Reference proteome</keyword>